<protein>
    <recommendedName>
        <fullName evidence="2">DUF6534 domain-containing protein</fullName>
    </recommendedName>
</protein>
<dbReference type="PANTHER" id="PTHR40465">
    <property type="entry name" value="CHROMOSOME 1, WHOLE GENOME SHOTGUN SEQUENCE"/>
    <property type="match status" value="1"/>
</dbReference>
<evidence type="ECO:0000313" key="3">
    <source>
        <dbReference type="EMBL" id="KAH8105087.1"/>
    </source>
</evidence>
<feature type="transmembrane region" description="Helical" evidence="1">
    <location>
        <begin position="98"/>
        <end position="118"/>
    </location>
</feature>
<feature type="domain" description="DUF6534" evidence="2">
    <location>
        <begin position="179"/>
        <end position="266"/>
    </location>
</feature>
<keyword evidence="1" id="KW-0472">Membrane</keyword>
<dbReference type="OrthoDB" id="3223377at2759"/>
<evidence type="ECO:0000259" key="2">
    <source>
        <dbReference type="Pfam" id="PF20152"/>
    </source>
</evidence>
<name>A0A8K0XT20_9AGAR</name>
<dbReference type="Proteomes" id="UP000813824">
    <property type="component" value="Unassembled WGS sequence"/>
</dbReference>
<gene>
    <name evidence="3" type="ORF">BXZ70DRAFT_1004623</name>
</gene>
<sequence>MSGTNGKVPAIVLPPGFKLLLVTAPTLVAHLINWGLFGVLTVQAYIYYISFPKDHWRVKAVVALAYILEVVQTILSTHDAFRIFGIGWGNLEELDAVGLFWISIPILDSMISVLSQMVYTWRIYNLSRNFWLVIVIPAISLVQLGAGIYEGVVCLSLRGLADVPTQTYKLSIVWAGASALGEIVITCSMFYYLRKAKQATYVKRTTTLLTHVIKLTVETGFICAAVALSGLVVFILFPTTTCYQVFALCASKLISNCFVAVLNSRVHIVGGRNVYYETDLSMSVSELRAASRQSRGVTTMSFGENRTDGITVEVTRMDDMGLEMHSTGEHLDARKIDYGA</sequence>
<proteinExistence type="predicted"/>
<organism evidence="3 4">
    <name type="scientific">Cristinia sonorae</name>
    <dbReference type="NCBI Taxonomy" id="1940300"/>
    <lineage>
        <taxon>Eukaryota</taxon>
        <taxon>Fungi</taxon>
        <taxon>Dikarya</taxon>
        <taxon>Basidiomycota</taxon>
        <taxon>Agaricomycotina</taxon>
        <taxon>Agaricomycetes</taxon>
        <taxon>Agaricomycetidae</taxon>
        <taxon>Agaricales</taxon>
        <taxon>Pleurotineae</taxon>
        <taxon>Stephanosporaceae</taxon>
        <taxon>Cristinia</taxon>
    </lineage>
</organism>
<evidence type="ECO:0000256" key="1">
    <source>
        <dbReference type="SAM" id="Phobius"/>
    </source>
</evidence>
<reference evidence="3" key="1">
    <citation type="journal article" date="2021" name="New Phytol.">
        <title>Evolutionary innovations through gain and loss of genes in the ectomycorrhizal Boletales.</title>
        <authorList>
            <person name="Wu G."/>
            <person name="Miyauchi S."/>
            <person name="Morin E."/>
            <person name="Kuo A."/>
            <person name="Drula E."/>
            <person name="Varga T."/>
            <person name="Kohler A."/>
            <person name="Feng B."/>
            <person name="Cao Y."/>
            <person name="Lipzen A."/>
            <person name="Daum C."/>
            <person name="Hundley H."/>
            <person name="Pangilinan J."/>
            <person name="Johnson J."/>
            <person name="Barry K."/>
            <person name="LaButti K."/>
            <person name="Ng V."/>
            <person name="Ahrendt S."/>
            <person name="Min B."/>
            <person name="Choi I.G."/>
            <person name="Park H."/>
            <person name="Plett J.M."/>
            <person name="Magnuson J."/>
            <person name="Spatafora J.W."/>
            <person name="Nagy L.G."/>
            <person name="Henrissat B."/>
            <person name="Grigoriev I.V."/>
            <person name="Yang Z.L."/>
            <person name="Xu J."/>
            <person name="Martin F.M."/>
        </authorList>
    </citation>
    <scope>NUCLEOTIDE SEQUENCE</scope>
    <source>
        <strain evidence="3">KKN 215</strain>
    </source>
</reference>
<comment type="caution">
    <text evidence="3">The sequence shown here is derived from an EMBL/GenBank/DDBJ whole genome shotgun (WGS) entry which is preliminary data.</text>
</comment>
<keyword evidence="4" id="KW-1185">Reference proteome</keyword>
<feature type="transmembrane region" description="Helical" evidence="1">
    <location>
        <begin position="130"/>
        <end position="152"/>
    </location>
</feature>
<dbReference type="InterPro" id="IPR045339">
    <property type="entry name" value="DUF6534"/>
</dbReference>
<dbReference type="EMBL" id="JAEVFJ010000004">
    <property type="protein sequence ID" value="KAH8105087.1"/>
    <property type="molecule type" value="Genomic_DNA"/>
</dbReference>
<keyword evidence="1" id="KW-1133">Transmembrane helix</keyword>
<evidence type="ECO:0000313" key="4">
    <source>
        <dbReference type="Proteomes" id="UP000813824"/>
    </source>
</evidence>
<accession>A0A8K0XT20</accession>
<feature type="transmembrane region" description="Helical" evidence="1">
    <location>
        <begin position="215"/>
        <end position="237"/>
    </location>
</feature>
<feature type="transmembrane region" description="Helical" evidence="1">
    <location>
        <begin position="27"/>
        <end position="48"/>
    </location>
</feature>
<dbReference type="PANTHER" id="PTHR40465:SF1">
    <property type="entry name" value="DUF6534 DOMAIN-CONTAINING PROTEIN"/>
    <property type="match status" value="1"/>
</dbReference>
<feature type="transmembrane region" description="Helical" evidence="1">
    <location>
        <begin position="60"/>
        <end position="78"/>
    </location>
</feature>
<feature type="transmembrane region" description="Helical" evidence="1">
    <location>
        <begin position="172"/>
        <end position="194"/>
    </location>
</feature>
<dbReference type="AlphaFoldDB" id="A0A8K0XT20"/>
<keyword evidence="1" id="KW-0812">Transmembrane</keyword>
<dbReference type="Pfam" id="PF20152">
    <property type="entry name" value="DUF6534"/>
    <property type="match status" value="1"/>
</dbReference>